<dbReference type="SUPFAM" id="SSF56112">
    <property type="entry name" value="Protein kinase-like (PK-like)"/>
    <property type="match status" value="1"/>
</dbReference>
<dbReference type="RefSeq" id="WP_348261029.1">
    <property type="nucleotide sequence ID" value="NZ_CP121196.1"/>
</dbReference>
<name>A0AAU7DF70_9BACT</name>
<proteinExistence type="predicted"/>
<sequence length="218" mass="25206">MLSLLSRFDYLPRVLFRDPERGVASQSWLEGKPVSRGFLPAHLDLLKSLAIVGSTTRVSDYREDLVRGLQASDFPFDRSVIARGTDMLDCDLPVQSFVEHRDFAPWNLKWLRKDILGLLDWEWGEPSGLPWQDACRHFYVDDVHFGGSGQVWQILQTNEILLRYRREFDIPPAALPALTMRYLLRELLMEWDGANERLARYAFNQIQALIADTARVRG</sequence>
<evidence type="ECO:0000313" key="1">
    <source>
        <dbReference type="EMBL" id="XBH15797.1"/>
    </source>
</evidence>
<dbReference type="InterPro" id="IPR011009">
    <property type="entry name" value="Kinase-like_dom_sf"/>
</dbReference>
<dbReference type="EMBL" id="CP121196">
    <property type="protein sequence ID" value="XBH15797.1"/>
    <property type="molecule type" value="Genomic_DNA"/>
</dbReference>
<dbReference type="AlphaFoldDB" id="A0AAU7DF70"/>
<gene>
    <name evidence="1" type="ORF">P8935_14595</name>
</gene>
<protein>
    <recommendedName>
        <fullName evidence="2">Aminoglycoside phosphotransferase domain-containing protein</fullName>
    </recommendedName>
</protein>
<reference evidence="1" key="1">
    <citation type="submission" date="2023-03" db="EMBL/GenBank/DDBJ databases">
        <title>Edaphobacter sp.</title>
        <authorList>
            <person name="Huber K.J."/>
            <person name="Papendorf J."/>
            <person name="Pilke C."/>
            <person name="Bunk B."/>
            <person name="Sproeer C."/>
            <person name="Pester M."/>
        </authorList>
    </citation>
    <scope>NUCLEOTIDE SEQUENCE</scope>
    <source>
        <strain evidence="1">DSM 110680</strain>
    </source>
</reference>
<accession>A0AAU7DF70</accession>
<organism evidence="1">
    <name type="scientific">Telmatobacter sp. DSM 110680</name>
    <dbReference type="NCBI Taxonomy" id="3036704"/>
    <lineage>
        <taxon>Bacteria</taxon>
        <taxon>Pseudomonadati</taxon>
        <taxon>Acidobacteriota</taxon>
        <taxon>Terriglobia</taxon>
        <taxon>Terriglobales</taxon>
        <taxon>Acidobacteriaceae</taxon>
        <taxon>Telmatobacter</taxon>
    </lineage>
</organism>
<evidence type="ECO:0008006" key="2">
    <source>
        <dbReference type="Google" id="ProtNLM"/>
    </source>
</evidence>